<dbReference type="AlphaFoldDB" id="A0A3B0S6G7"/>
<gene>
    <name evidence="2" type="ORF">MNBD_ACTINO01-596</name>
</gene>
<accession>A0A3B0S6G7</accession>
<proteinExistence type="predicted"/>
<evidence type="ECO:0000259" key="1">
    <source>
        <dbReference type="Pfam" id="PF01553"/>
    </source>
</evidence>
<dbReference type="InterPro" id="IPR002123">
    <property type="entry name" value="Plipid/glycerol_acylTrfase"/>
</dbReference>
<name>A0A3B0S6G7_9ZZZZ</name>
<evidence type="ECO:0000313" key="2">
    <source>
        <dbReference type="EMBL" id="VAV99482.1"/>
    </source>
</evidence>
<organism evidence="2">
    <name type="scientific">hydrothermal vent metagenome</name>
    <dbReference type="NCBI Taxonomy" id="652676"/>
    <lineage>
        <taxon>unclassified sequences</taxon>
        <taxon>metagenomes</taxon>
        <taxon>ecological metagenomes</taxon>
    </lineage>
</organism>
<protein>
    <recommendedName>
        <fullName evidence="1">Phospholipid/glycerol acyltransferase domain-containing protein</fullName>
    </recommendedName>
</protein>
<feature type="domain" description="Phospholipid/glycerol acyltransferase" evidence="1">
    <location>
        <begin position="177"/>
        <end position="269"/>
    </location>
</feature>
<dbReference type="SUPFAM" id="SSF69593">
    <property type="entry name" value="Glycerol-3-phosphate (1)-acyltransferase"/>
    <property type="match status" value="1"/>
</dbReference>
<dbReference type="GO" id="GO:0016746">
    <property type="term" value="F:acyltransferase activity"/>
    <property type="evidence" value="ECO:0007669"/>
    <property type="project" value="InterPro"/>
</dbReference>
<dbReference type="Pfam" id="PF01553">
    <property type="entry name" value="Acyltransferase"/>
    <property type="match status" value="1"/>
</dbReference>
<reference evidence="2" key="1">
    <citation type="submission" date="2018-06" db="EMBL/GenBank/DDBJ databases">
        <authorList>
            <person name="Zhirakovskaya E."/>
        </authorList>
    </citation>
    <scope>NUCLEOTIDE SEQUENCE</scope>
</reference>
<dbReference type="EMBL" id="UOEI01000258">
    <property type="protein sequence ID" value="VAV99482.1"/>
    <property type="molecule type" value="Genomic_DNA"/>
</dbReference>
<feature type="non-terminal residue" evidence="2">
    <location>
        <position position="269"/>
    </location>
</feature>
<sequence length="269" mass="29250">MTRAELERLTKKELLEFARDQQVAGRSSMNKSALIDALASIGQIEDDAKGPIEGLGSLQLPGISPEDRAEARARRAALDARLGRFIDTSLHCTWTSIEGHPCGLPVVTGTESCGLHGNGSIADRAFPLTGSLGFSTWPTLWRHITLATYDPDAFGLDPVIAEMAWHVLNGLYYDYFRVEVDGIEHVPMDGGAVLVANHGGAALPYDGAMLSLSVMNEASIPRRVRVIGTEIFNMLPFVSHLYRKVGAAYAARDDARELLRRGHLLGVFP</sequence>